<dbReference type="OrthoDB" id="9792792at2"/>
<comment type="subunit">
    <text evidence="2">Homohexamer.</text>
</comment>
<keyword evidence="7" id="KW-1185">Reference proteome</keyword>
<gene>
    <name evidence="6" type="ORF">LNAT_P0975</name>
</gene>
<dbReference type="InterPro" id="IPR002678">
    <property type="entry name" value="DUF34/NIF3"/>
</dbReference>
<dbReference type="InterPro" id="IPR036069">
    <property type="entry name" value="DUF34/NIF3_sf"/>
</dbReference>
<dbReference type="RefSeq" id="WP_096258945.1">
    <property type="nucleotide sequence ID" value="NZ_BDME01000002.1"/>
</dbReference>
<dbReference type="Pfam" id="PF01784">
    <property type="entry name" value="DUF34_NIF3"/>
    <property type="match status" value="1"/>
</dbReference>
<dbReference type="FunFam" id="3.40.1390.30:FF:000001">
    <property type="entry name" value="GTP cyclohydrolase 1 type 2"/>
    <property type="match status" value="1"/>
</dbReference>
<evidence type="ECO:0000313" key="6">
    <source>
        <dbReference type="EMBL" id="GAX87678.1"/>
    </source>
</evidence>
<reference evidence="6 7" key="1">
    <citation type="journal article" date="2017" name="Syst. Appl. Microbiol.">
        <title>Lebetimonas natsushimae sp. nov., a novel strictly anaerobic, moderately thermophilic chemoautotroph isolated from a deep-sea hydrothermal vent polychaete nest in the Mid-Okinawa Trough.</title>
        <authorList>
            <person name="Nagata R."/>
            <person name="Takaki Y."/>
            <person name="Tame A."/>
            <person name="Nunoura T."/>
            <person name="Muto H."/>
            <person name="Mino S."/>
            <person name="Sawayama S."/>
            <person name="Takai K."/>
            <person name="Nakagawa S."/>
        </authorList>
    </citation>
    <scope>NUCLEOTIDE SEQUENCE [LARGE SCALE GENOMIC DNA]</scope>
    <source>
        <strain evidence="6 7">HS1857</strain>
    </source>
</reference>
<dbReference type="PANTHER" id="PTHR13799:SF14">
    <property type="entry name" value="GTP CYCLOHYDROLASE 1 TYPE 2 HOMOLOG"/>
    <property type="match status" value="1"/>
</dbReference>
<sequence>MRLNEIYRFLDEISPFDLQEEWDNSGINVGINDEVERIYLSLDIDENVIEQLKPNSLLITHHPLIFKGIKKVNYNSFSTKYLISLIQKNCSHIAMHTNFDKTHLNNYFARKVLGFDGESADFVFYSDVFMEFDELVDLVKEKMNLKHIRVVKAKDFVKRVAITTGAGMSLLPYVKADCFLTGDIKYHEAMDAKAREINLIDITHYGSEKYFVDALYDDIKDLEIEIIKINSENPFSLI</sequence>
<accession>A0A292YDC6</accession>
<feature type="binding site" evidence="5">
    <location>
        <position position="100"/>
    </location>
    <ligand>
        <name>a divalent metal cation</name>
        <dbReference type="ChEBI" id="CHEBI:60240"/>
        <label>1</label>
    </ligand>
</feature>
<name>A0A292YDC6_9BACT</name>
<comment type="caution">
    <text evidence="6">The sequence shown here is derived from an EMBL/GenBank/DDBJ whole genome shotgun (WGS) entry which is preliminary data.</text>
</comment>
<evidence type="ECO:0000256" key="2">
    <source>
        <dbReference type="ARBA" id="ARBA00011643"/>
    </source>
</evidence>
<protein>
    <recommendedName>
        <fullName evidence="3">GTP cyclohydrolase 1 type 2 homolog</fullName>
    </recommendedName>
</protein>
<dbReference type="Gene3D" id="3.40.1390.30">
    <property type="entry name" value="NIF3 (NGG1p interacting factor 3)-like"/>
    <property type="match status" value="2"/>
</dbReference>
<dbReference type="EMBL" id="BDME01000002">
    <property type="protein sequence ID" value="GAX87678.1"/>
    <property type="molecule type" value="Genomic_DNA"/>
</dbReference>
<dbReference type="Proteomes" id="UP000217944">
    <property type="component" value="Unassembled WGS sequence"/>
</dbReference>
<dbReference type="AlphaFoldDB" id="A0A292YDC6"/>
<proteinExistence type="inferred from homology"/>
<feature type="binding site" evidence="5">
    <location>
        <position position="204"/>
    </location>
    <ligand>
        <name>a divalent metal cation</name>
        <dbReference type="ChEBI" id="CHEBI:60240"/>
        <label>1</label>
    </ligand>
</feature>
<dbReference type="PANTHER" id="PTHR13799">
    <property type="entry name" value="NGG1 INTERACTING FACTOR 3"/>
    <property type="match status" value="1"/>
</dbReference>
<feature type="binding site" evidence="5">
    <location>
        <position position="208"/>
    </location>
    <ligand>
        <name>a divalent metal cation</name>
        <dbReference type="ChEBI" id="CHEBI:60240"/>
        <label>1</label>
    </ligand>
</feature>
<organism evidence="6 7">
    <name type="scientific">Lebetimonas natsushimae</name>
    <dbReference type="NCBI Taxonomy" id="1936991"/>
    <lineage>
        <taxon>Bacteria</taxon>
        <taxon>Pseudomonadati</taxon>
        <taxon>Campylobacterota</taxon>
        <taxon>Epsilonproteobacteria</taxon>
        <taxon>Nautiliales</taxon>
        <taxon>Nautiliaceae</taxon>
        <taxon>Lebetimonas</taxon>
    </lineage>
</organism>
<evidence type="ECO:0000256" key="1">
    <source>
        <dbReference type="ARBA" id="ARBA00006964"/>
    </source>
</evidence>
<evidence type="ECO:0000256" key="4">
    <source>
        <dbReference type="ARBA" id="ARBA00022723"/>
    </source>
</evidence>
<dbReference type="GO" id="GO:0005737">
    <property type="term" value="C:cytoplasm"/>
    <property type="evidence" value="ECO:0007669"/>
    <property type="project" value="TreeGrafter"/>
</dbReference>
<feature type="binding site" evidence="5">
    <location>
        <position position="62"/>
    </location>
    <ligand>
        <name>a divalent metal cation</name>
        <dbReference type="ChEBI" id="CHEBI:60240"/>
        <label>1</label>
    </ligand>
</feature>
<evidence type="ECO:0000256" key="3">
    <source>
        <dbReference type="ARBA" id="ARBA00022112"/>
    </source>
</evidence>
<keyword evidence="4 5" id="KW-0479">Metal-binding</keyword>
<evidence type="ECO:0000313" key="7">
    <source>
        <dbReference type="Proteomes" id="UP000217944"/>
    </source>
</evidence>
<comment type="similarity">
    <text evidence="1">Belongs to the GTP cyclohydrolase I type 2/NIF3 family.</text>
</comment>
<dbReference type="GO" id="GO:0046872">
    <property type="term" value="F:metal ion binding"/>
    <property type="evidence" value="ECO:0007669"/>
    <property type="project" value="UniProtKB-KW"/>
</dbReference>
<feature type="binding site" evidence="5">
    <location>
        <position position="61"/>
    </location>
    <ligand>
        <name>a divalent metal cation</name>
        <dbReference type="ChEBI" id="CHEBI:60240"/>
        <label>1</label>
    </ligand>
</feature>
<dbReference type="SUPFAM" id="SSF102705">
    <property type="entry name" value="NIF3 (NGG1p interacting factor 3)-like"/>
    <property type="match status" value="1"/>
</dbReference>
<dbReference type="NCBIfam" id="TIGR00486">
    <property type="entry name" value="YbgI_SA1388"/>
    <property type="match status" value="1"/>
</dbReference>
<evidence type="ECO:0000256" key="5">
    <source>
        <dbReference type="PIRSR" id="PIRSR602678-1"/>
    </source>
</evidence>